<gene>
    <name evidence="1" type="ORF">DLJ46_06905</name>
</gene>
<dbReference type="AlphaFoldDB" id="A0A317KE29"/>
<dbReference type="OrthoDB" id="3393036at2"/>
<comment type="caution">
    <text evidence="1">The sequence shown here is derived from an EMBL/GenBank/DDBJ whole genome shotgun (WGS) entry which is preliminary data.</text>
</comment>
<dbReference type="RefSeq" id="WP_109943825.1">
    <property type="nucleotide sequence ID" value="NZ_QGGF01000602.1"/>
</dbReference>
<dbReference type="Proteomes" id="UP000245683">
    <property type="component" value="Unassembled WGS sequence"/>
</dbReference>
<keyword evidence="2" id="KW-1185">Reference proteome</keyword>
<sequence length="73" mass="8031">MRPLWMCRNCGQPWPCGPARLSLLAEYKGERTALILYLSGQLAEARDQLGQLGGIGSPADLTDRFIGWARARG</sequence>
<evidence type="ECO:0000313" key="2">
    <source>
        <dbReference type="Proteomes" id="UP000245683"/>
    </source>
</evidence>
<accession>A0A317KE29</accession>
<evidence type="ECO:0000313" key="1">
    <source>
        <dbReference type="EMBL" id="PWU50511.1"/>
    </source>
</evidence>
<dbReference type="EMBL" id="QGSV01000107">
    <property type="protein sequence ID" value="PWU50511.1"/>
    <property type="molecule type" value="Genomic_DNA"/>
</dbReference>
<protein>
    <submittedName>
        <fullName evidence="1">Flavin reductase</fullName>
    </submittedName>
</protein>
<reference evidence="2" key="1">
    <citation type="submission" date="2018-05" db="EMBL/GenBank/DDBJ databases">
        <title>Micromonospora globispora sp. nov. and Micromonospora rugosa sp. nov., isolated from marine sediment.</title>
        <authorList>
            <person name="Carro L."/>
            <person name="Aysel V."/>
            <person name="Cetin D."/>
            <person name="Igual J.M."/>
            <person name="Klenk H.-P."/>
            <person name="Trujillo M.E."/>
            <person name="Sahin N."/>
        </authorList>
    </citation>
    <scope>NUCLEOTIDE SEQUENCE [LARGE SCALE GENOMIC DNA]</scope>
    <source>
        <strain evidence="2">S2904</strain>
    </source>
</reference>
<organism evidence="1 2">
    <name type="scientific">Micromonospora globispora</name>
    <dbReference type="NCBI Taxonomy" id="1450148"/>
    <lineage>
        <taxon>Bacteria</taxon>
        <taxon>Bacillati</taxon>
        <taxon>Actinomycetota</taxon>
        <taxon>Actinomycetes</taxon>
        <taxon>Micromonosporales</taxon>
        <taxon>Micromonosporaceae</taxon>
        <taxon>Micromonospora</taxon>
    </lineage>
</organism>
<proteinExistence type="predicted"/>
<name>A0A317KE29_9ACTN</name>